<name>A0A095HSR6_BURPE</name>
<accession>A0A095HSR6</accession>
<dbReference type="EMBL" id="JQIM01000010">
    <property type="protein sequence ID" value="KGX06187.1"/>
    <property type="molecule type" value="Genomic_DNA"/>
</dbReference>
<sequence>MRVSSNYTLRQNPLPADVYQDVRCEAGYSSAYADDACLR</sequence>
<dbReference type="AlphaFoldDB" id="A0A095HSR6"/>
<evidence type="ECO:0000313" key="1">
    <source>
        <dbReference type="EMBL" id="KGX06187.1"/>
    </source>
</evidence>
<gene>
    <name evidence="1" type="ORF">Y036_2478</name>
</gene>
<proteinExistence type="predicted"/>
<comment type="caution">
    <text evidence="1">The sequence shown here is derived from an EMBL/GenBank/DDBJ whole genome shotgun (WGS) entry which is preliminary data.</text>
</comment>
<protein>
    <submittedName>
        <fullName evidence="1">Uncharacterized protein</fullName>
    </submittedName>
</protein>
<dbReference type="Proteomes" id="UP000030475">
    <property type="component" value="Unassembled WGS sequence"/>
</dbReference>
<organism evidence="1 2">
    <name type="scientific">Burkholderia pseudomallei</name>
    <name type="common">Pseudomonas pseudomallei</name>
    <dbReference type="NCBI Taxonomy" id="28450"/>
    <lineage>
        <taxon>Bacteria</taxon>
        <taxon>Pseudomonadati</taxon>
        <taxon>Pseudomonadota</taxon>
        <taxon>Betaproteobacteria</taxon>
        <taxon>Burkholderiales</taxon>
        <taxon>Burkholderiaceae</taxon>
        <taxon>Burkholderia</taxon>
        <taxon>pseudomallei group</taxon>
    </lineage>
</organism>
<dbReference type="KEGG" id="but:X994_3161"/>
<reference evidence="1 2" key="1">
    <citation type="submission" date="2014-08" db="EMBL/GenBank/DDBJ databases">
        <authorList>
            <person name="Bunnell A."/>
            <person name="Chain P.S."/>
            <person name="Chertkov O."/>
            <person name="Currie B.J."/>
            <person name="Daligault H.E."/>
            <person name="Davenport K.W."/>
            <person name="Davis C."/>
            <person name="Gleasner C.D."/>
            <person name="Johnson S.L."/>
            <person name="Kaestli M."/>
            <person name="Koren S."/>
            <person name="Kunde Y.A."/>
            <person name="Mayo M."/>
            <person name="McMurry K.K."/>
            <person name="Price E.P."/>
            <person name="Reitenga K.G."/>
            <person name="Robison R."/>
            <person name="Rosovitz M.J."/>
            <person name="Sarovich D.S."/>
            <person name="Teshima H."/>
        </authorList>
    </citation>
    <scope>NUCLEOTIDE SEQUENCE [LARGE SCALE GENOMIC DNA]</scope>
    <source>
        <strain evidence="1 2">MSHR44</strain>
    </source>
</reference>
<evidence type="ECO:0000313" key="2">
    <source>
        <dbReference type="Proteomes" id="UP000030475"/>
    </source>
</evidence>